<keyword evidence="1" id="KW-0812">Transmembrane</keyword>
<keyword evidence="3" id="KW-1185">Reference proteome</keyword>
<protein>
    <recommendedName>
        <fullName evidence="4">Transmembrane protein</fullName>
    </recommendedName>
</protein>
<dbReference type="AlphaFoldDB" id="A0A1C4EWQ0"/>
<gene>
    <name evidence="2" type="ORF">GA0116948_11060</name>
</gene>
<proteinExistence type="predicted"/>
<evidence type="ECO:0000313" key="2">
    <source>
        <dbReference type="EMBL" id="SCC47942.1"/>
    </source>
</evidence>
<evidence type="ECO:0000256" key="1">
    <source>
        <dbReference type="SAM" id="Phobius"/>
    </source>
</evidence>
<keyword evidence="1" id="KW-1133">Transmembrane helix</keyword>
<keyword evidence="1" id="KW-0472">Membrane</keyword>
<dbReference type="STRING" id="1335309.GA0116948_11060"/>
<dbReference type="Proteomes" id="UP000242818">
    <property type="component" value="Unassembled WGS sequence"/>
</dbReference>
<organism evidence="2 3">
    <name type="scientific">Chitinophaga costaii</name>
    <dbReference type="NCBI Taxonomy" id="1335309"/>
    <lineage>
        <taxon>Bacteria</taxon>
        <taxon>Pseudomonadati</taxon>
        <taxon>Bacteroidota</taxon>
        <taxon>Chitinophagia</taxon>
        <taxon>Chitinophagales</taxon>
        <taxon>Chitinophagaceae</taxon>
        <taxon>Chitinophaga</taxon>
    </lineage>
</organism>
<evidence type="ECO:0000313" key="3">
    <source>
        <dbReference type="Proteomes" id="UP000242818"/>
    </source>
</evidence>
<reference evidence="2 3" key="1">
    <citation type="submission" date="2016-08" db="EMBL/GenBank/DDBJ databases">
        <authorList>
            <person name="Seilhamer J.J."/>
        </authorList>
    </citation>
    <scope>NUCLEOTIDE SEQUENCE [LARGE SCALE GENOMIC DNA]</scope>
    <source>
        <strain evidence="2 3">A37T2</strain>
    </source>
</reference>
<feature type="transmembrane region" description="Helical" evidence="1">
    <location>
        <begin position="51"/>
        <end position="74"/>
    </location>
</feature>
<dbReference type="EMBL" id="FMAR01000010">
    <property type="protein sequence ID" value="SCC47942.1"/>
    <property type="molecule type" value="Genomic_DNA"/>
</dbReference>
<sequence length="148" mass="16554">MKFFWRRRVRRSADVDEITLTPRQQKVVEQLSRCVERVQTSVNRRSPRARLVAFVLFCGCFGAFCCLCVLRPMVPSLHVVPGVQVVLPHHEAGPQGIHYQRALDRALFPPSASNAWQHLMDSLGATPGGRHYLDSLLALAPAAGQLNQ</sequence>
<name>A0A1C4EWQ0_9BACT</name>
<accession>A0A1C4EWQ0</accession>
<evidence type="ECO:0008006" key="4">
    <source>
        <dbReference type="Google" id="ProtNLM"/>
    </source>
</evidence>